<dbReference type="InterPro" id="IPR037171">
    <property type="entry name" value="NagB/RpiA_transferase-like"/>
</dbReference>
<evidence type="ECO:0000256" key="6">
    <source>
        <dbReference type="ARBA" id="ARBA00020337"/>
    </source>
</evidence>
<evidence type="ECO:0000313" key="10">
    <source>
        <dbReference type="Proteomes" id="UP000018439"/>
    </source>
</evidence>
<dbReference type="InterPro" id="IPR006148">
    <property type="entry name" value="Glc/Gal-6P_isomerase"/>
</dbReference>
<dbReference type="AlphaFoldDB" id="F3ZUE7"/>
<dbReference type="InterPro" id="IPR005900">
    <property type="entry name" value="6-phosphogluconolactonase_DevB"/>
</dbReference>
<dbReference type="GO" id="GO:0017057">
    <property type="term" value="F:6-phosphogluconolactonase activity"/>
    <property type="evidence" value="ECO:0007669"/>
    <property type="project" value="UniProtKB-UniRule"/>
</dbReference>
<dbReference type="GO" id="GO:0005975">
    <property type="term" value="P:carbohydrate metabolic process"/>
    <property type="evidence" value="ECO:0007669"/>
    <property type="project" value="UniProtKB-UniRule"/>
</dbReference>
<gene>
    <name evidence="7" type="primary">pgl</name>
    <name evidence="9" type="ORF">Bcop_2232</name>
</gene>
<evidence type="ECO:0000259" key="8">
    <source>
        <dbReference type="Pfam" id="PF01182"/>
    </source>
</evidence>
<dbReference type="CDD" id="cd01400">
    <property type="entry name" value="6PGL"/>
    <property type="match status" value="1"/>
</dbReference>
<dbReference type="GO" id="GO:0006098">
    <property type="term" value="P:pentose-phosphate shunt"/>
    <property type="evidence" value="ECO:0007669"/>
    <property type="project" value="UniProtKB-UniPathway"/>
</dbReference>
<dbReference type="PANTHER" id="PTHR11054:SF0">
    <property type="entry name" value="6-PHOSPHOGLUCONOLACTONASE"/>
    <property type="match status" value="1"/>
</dbReference>
<dbReference type="SUPFAM" id="SSF100950">
    <property type="entry name" value="NagB/RpiA/CoA transferase-like"/>
    <property type="match status" value="1"/>
</dbReference>
<evidence type="ECO:0000313" key="9">
    <source>
        <dbReference type="EMBL" id="EGJ72395.1"/>
    </source>
</evidence>
<evidence type="ECO:0000256" key="2">
    <source>
        <dbReference type="ARBA" id="ARBA00002681"/>
    </source>
</evidence>
<dbReference type="HOGENOM" id="CLU_053947_4_0_10"/>
<dbReference type="Gene3D" id="3.40.50.1360">
    <property type="match status" value="1"/>
</dbReference>
<protein>
    <recommendedName>
        <fullName evidence="6 7">6-phosphogluconolactonase</fullName>
        <shortName evidence="7">6PGL</shortName>
        <ecNumber evidence="5 7">3.1.1.31</ecNumber>
    </recommendedName>
</protein>
<evidence type="ECO:0000256" key="5">
    <source>
        <dbReference type="ARBA" id="ARBA00013198"/>
    </source>
</evidence>
<sequence>MKLLKYKTANETASALIERLLDLMSMDEKKKFHIAFSGGSTPALMFDMWANEYKDDTDWSRLYVYWVDERCVPPEDSDSNYGLMKKLLLDQVPISENQIFRMRGEDDPAQEAKRYTAITLEQMSEVNGFPKFDVVLLGAGDDGHTSSIFPGQEELLTSQEPFVACHNPYNGQERIAMTGHTIINADLVVFLITGENKADVVADIYSSGDTGPAAYIAHHASLVEIFIDDLAGNKL</sequence>
<dbReference type="EMBL" id="CM001167">
    <property type="protein sequence ID" value="EGJ72395.1"/>
    <property type="molecule type" value="Genomic_DNA"/>
</dbReference>
<dbReference type="PANTHER" id="PTHR11054">
    <property type="entry name" value="6-PHOSPHOGLUCONOLACTONASE"/>
    <property type="match status" value="1"/>
</dbReference>
<dbReference type="Pfam" id="PF01182">
    <property type="entry name" value="Glucosamine_iso"/>
    <property type="match status" value="1"/>
</dbReference>
<feature type="domain" description="Glucosamine/galactosamine-6-phosphate isomerase" evidence="8">
    <location>
        <begin position="10"/>
        <end position="219"/>
    </location>
</feature>
<dbReference type="eggNOG" id="COG0363">
    <property type="taxonomic scope" value="Bacteria"/>
</dbReference>
<reference evidence="9 10" key="1">
    <citation type="journal article" date="2011" name="Stand. Genomic Sci.">
        <title>Non-contiguous finished genome sequence of Bacteroides coprosuis type strain (PC139).</title>
        <authorList>
            <person name="Land M."/>
            <person name="Held B."/>
            <person name="Gronow S."/>
            <person name="Abt B."/>
            <person name="Lucas S."/>
            <person name="Del Rio T.G."/>
            <person name="Nolan M."/>
            <person name="Tice H."/>
            <person name="Cheng J.F."/>
            <person name="Pitluck S."/>
            <person name="Liolios K."/>
            <person name="Pagani I."/>
            <person name="Ivanova N."/>
            <person name="Mavromatis K."/>
            <person name="Mikhailova N."/>
            <person name="Pati A."/>
            <person name="Tapia R."/>
            <person name="Han C."/>
            <person name="Goodwin L."/>
            <person name="Chen A."/>
            <person name="Palaniappan K."/>
            <person name="Hauser L."/>
            <person name="Brambilla E.M."/>
            <person name="Rohde M."/>
            <person name="Goker M."/>
            <person name="Detter J.C."/>
            <person name="Woyke T."/>
            <person name="Bristow J."/>
            <person name="Eisen J.A."/>
            <person name="Markowitz V."/>
            <person name="Hugenholtz P."/>
            <person name="Kyrpides N.C."/>
            <person name="Klenk H.P."/>
            <person name="Lapidus A."/>
        </authorList>
    </citation>
    <scope>NUCLEOTIDE SEQUENCE</scope>
    <source>
        <strain evidence="9 10">DSM 18011</strain>
    </source>
</reference>
<dbReference type="Proteomes" id="UP000018439">
    <property type="component" value="Chromosome"/>
</dbReference>
<dbReference type="UniPathway" id="UPA00115">
    <property type="reaction ID" value="UER00409"/>
</dbReference>
<dbReference type="InterPro" id="IPR039104">
    <property type="entry name" value="6PGL"/>
</dbReference>
<keyword evidence="7 9" id="KW-0378">Hydrolase</keyword>
<evidence type="ECO:0000256" key="7">
    <source>
        <dbReference type="RuleBase" id="RU365095"/>
    </source>
</evidence>
<evidence type="ECO:0000256" key="4">
    <source>
        <dbReference type="ARBA" id="ARBA00010662"/>
    </source>
</evidence>
<proteinExistence type="inferred from homology"/>
<comment type="similarity">
    <text evidence="4 7">Belongs to the glucosamine/galactosamine-6-phosphate isomerase family. 6-phosphogluconolactonase subfamily.</text>
</comment>
<name>F3ZUE7_9BACE</name>
<comment type="catalytic activity">
    <reaction evidence="1 7">
        <text>6-phospho-D-glucono-1,5-lactone + H2O = 6-phospho-D-gluconate + H(+)</text>
        <dbReference type="Rhea" id="RHEA:12556"/>
        <dbReference type="ChEBI" id="CHEBI:15377"/>
        <dbReference type="ChEBI" id="CHEBI:15378"/>
        <dbReference type="ChEBI" id="CHEBI:57955"/>
        <dbReference type="ChEBI" id="CHEBI:58759"/>
        <dbReference type="EC" id="3.1.1.31"/>
    </reaction>
</comment>
<comment type="function">
    <text evidence="2 7">Hydrolysis of 6-phosphogluconolactone to 6-phosphogluconate.</text>
</comment>
<comment type="pathway">
    <text evidence="3 7">Carbohydrate degradation; pentose phosphate pathway; D-ribulose 5-phosphate from D-glucose 6-phosphate (oxidative stage): step 2/3.</text>
</comment>
<dbReference type="STRING" id="679937.Bcop_2232"/>
<dbReference type="OrthoDB" id="9810967at2"/>
<dbReference type="NCBIfam" id="TIGR01198">
    <property type="entry name" value="pgl"/>
    <property type="match status" value="1"/>
</dbReference>
<organism evidence="9 10">
    <name type="scientific">Bacteroides coprosuis DSM 18011</name>
    <dbReference type="NCBI Taxonomy" id="679937"/>
    <lineage>
        <taxon>Bacteria</taxon>
        <taxon>Pseudomonadati</taxon>
        <taxon>Bacteroidota</taxon>
        <taxon>Bacteroidia</taxon>
        <taxon>Bacteroidales</taxon>
        <taxon>Bacteroidaceae</taxon>
        <taxon>Bacteroides</taxon>
    </lineage>
</organism>
<evidence type="ECO:0000256" key="3">
    <source>
        <dbReference type="ARBA" id="ARBA00004961"/>
    </source>
</evidence>
<dbReference type="EC" id="3.1.1.31" evidence="5 7"/>
<accession>F3ZUE7</accession>
<keyword evidence="10" id="KW-1185">Reference proteome</keyword>
<evidence type="ECO:0000256" key="1">
    <source>
        <dbReference type="ARBA" id="ARBA00000832"/>
    </source>
</evidence>